<reference evidence="2 3" key="1">
    <citation type="submission" date="2022-07" db="EMBL/GenBank/DDBJ databases">
        <authorList>
            <person name="Xamxidin M."/>
            <person name="Wu M."/>
        </authorList>
    </citation>
    <scope>NUCLEOTIDE SEQUENCE [LARGE SCALE GENOMIC DNA]</scope>
    <source>
        <strain evidence="2 3">NBRC 111650</strain>
    </source>
</reference>
<dbReference type="EMBL" id="JANIGO010000003">
    <property type="protein sequence ID" value="MCQ8897010.1"/>
    <property type="molecule type" value="Genomic_DNA"/>
</dbReference>
<name>A0ABT1WHM0_9BURK</name>
<dbReference type="Proteomes" id="UP001204142">
    <property type="component" value="Unassembled WGS sequence"/>
</dbReference>
<dbReference type="Pfam" id="PF13719">
    <property type="entry name" value="Zn_ribbon_5"/>
    <property type="match status" value="1"/>
</dbReference>
<evidence type="ECO:0000313" key="3">
    <source>
        <dbReference type="Proteomes" id="UP001204142"/>
    </source>
</evidence>
<gene>
    <name evidence="2" type="ORF">NQT62_11255</name>
</gene>
<dbReference type="InterPro" id="IPR021834">
    <property type="entry name" value="DUF3426"/>
</dbReference>
<proteinExistence type="predicted"/>
<dbReference type="Pfam" id="PF11906">
    <property type="entry name" value="DUF3426"/>
    <property type="match status" value="1"/>
</dbReference>
<organism evidence="2 3">
    <name type="scientific">Limnobacter humi</name>
    <dbReference type="NCBI Taxonomy" id="1778671"/>
    <lineage>
        <taxon>Bacteria</taxon>
        <taxon>Pseudomonadati</taxon>
        <taxon>Pseudomonadota</taxon>
        <taxon>Betaproteobacteria</taxon>
        <taxon>Burkholderiales</taxon>
        <taxon>Burkholderiaceae</taxon>
        <taxon>Limnobacter</taxon>
    </lineage>
</organism>
<sequence>MSLATRCPHCNTLFKVTSGQLQIHQGQVRCGHCQQVFSGIDHLTAADADAWQTTHISLPATANPPPPGPEFLTTAPDPKPAIRLTRQQRWASGCLLTLLLLQGLWWSRHGWLQYLPVFQQAGLPAWVIELAASQPGRTLVLEGSGLTALDENTLRVDLTLLNRGPLPVHWPVLKVDLLDPQGLVMASKLIRPAEYEVRQSQSSSASTRPTAEHALPIRVRQTVEVLAYLNTQTLNEQLPDSATTGFRVSLLDPH</sequence>
<dbReference type="NCBIfam" id="TIGR02098">
    <property type="entry name" value="MJ0042_CXXC"/>
    <property type="match status" value="1"/>
</dbReference>
<dbReference type="InterPro" id="IPR011723">
    <property type="entry name" value="Znf/thioredoxin_put"/>
</dbReference>
<accession>A0ABT1WHM0</accession>
<evidence type="ECO:0000313" key="2">
    <source>
        <dbReference type="EMBL" id="MCQ8897010.1"/>
    </source>
</evidence>
<dbReference type="RefSeq" id="WP_256764799.1">
    <property type="nucleotide sequence ID" value="NZ_JANIGO010000003.1"/>
</dbReference>
<feature type="domain" description="Zinc finger/thioredoxin putative" evidence="1">
    <location>
        <begin position="3"/>
        <end position="37"/>
    </location>
</feature>
<keyword evidence="3" id="KW-1185">Reference proteome</keyword>
<protein>
    <submittedName>
        <fullName evidence="2">Zinc-ribbon domain-containing protein</fullName>
    </submittedName>
</protein>
<comment type="caution">
    <text evidence="2">The sequence shown here is derived from an EMBL/GenBank/DDBJ whole genome shotgun (WGS) entry which is preliminary data.</text>
</comment>
<evidence type="ECO:0000259" key="1">
    <source>
        <dbReference type="Pfam" id="PF13719"/>
    </source>
</evidence>